<dbReference type="Pfam" id="PF05205">
    <property type="entry name" value="COMPASS-Shg1"/>
    <property type="match status" value="1"/>
</dbReference>
<reference evidence="2 3" key="2">
    <citation type="submission" date="2019-11" db="EMBL/GenBank/DDBJ databases">
        <authorList>
            <person name="Lu H."/>
        </authorList>
    </citation>
    <scope>NUCLEOTIDE SEQUENCE [LARGE SCALE GENOMIC DNA]</scope>
    <source>
        <strain evidence="2 3">FIM1</strain>
    </source>
</reference>
<evidence type="ECO:0000313" key="2">
    <source>
        <dbReference type="EMBL" id="QGN16476.1"/>
    </source>
</evidence>
<dbReference type="InterPro" id="IPR055264">
    <property type="entry name" value="BOD1/SHG1_dom"/>
</dbReference>
<accession>A0ABX6EXC4</accession>
<evidence type="ECO:0000313" key="3">
    <source>
        <dbReference type="Proteomes" id="UP000422736"/>
    </source>
</evidence>
<sequence>MSNLEKSQNESLDPAKDLADAFKKEGHLDKMKNEILSQNLKDDMNLEQFIREQVKKLVRSKVQEDESLVFKNRGTTTALLEGQLFKDGFKSLNTAEVDIENLLDVSLNSNVLEKQIRDILEAKIDNK</sequence>
<feature type="domain" description="BOD1/SHG1" evidence="1">
    <location>
        <begin position="18"/>
        <end position="124"/>
    </location>
</feature>
<dbReference type="EMBL" id="CP015058">
    <property type="protein sequence ID" value="QGN16476.1"/>
    <property type="molecule type" value="Genomic_DNA"/>
</dbReference>
<dbReference type="Proteomes" id="UP000422736">
    <property type="component" value="Chromosome 5"/>
</dbReference>
<protein>
    <submittedName>
        <fullName evidence="2">COMPASS component SHG1</fullName>
    </submittedName>
</protein>
<keyword evidence="3" id="KW-1185">Reference proteome</keyword>
<name>A0ABX6EXC4_KLUMA</name>
<organism evidence="2 3">
    <name type="scientific">Kluyveromyces marxianus</name>
    <name type="common">Yeast</name>
    <name type="synonym">Candida kefyr</name>
    <dbReference type="NCBI Taxonomy" id="4911"/>
    <lineage>
        <taxon>Eukaryota</taxon>
        <taxon>Fungi</taxon>
        <taxon>Dikarya</taxon>
        <taxon>Ascomycota</taxon>
        <taxon>Saccharomycotina</taxon>
        <taxon>Saccharomycetes</taxon>
        <taxon>Saccharomycetales</taxon>
        <taxon>Saccharomycetaceae</taxon>
        <taxon>Kluyveromyces</taxon>
    </lineage>
</organism>
<reference evidence="2 3" key="1">
    <citation type="submission" date="2016-03" db="EMBL/GenBank/DDBJ databases">
        <title>How can Kluyveromyces marxianus grow so fast - potential evolutionary course in Saccharomyces Complex revealed by comparative genomics.</title>
        <authorList>
            <person name="Mo W."/>
            <person name="Lu W."/>
            <person name="Yang X."/>
            <person name="Qi J."/>
            <person name="Lv H."/>
        </authorList>
    </citation>
    <scope>NUCLEOTIDE SEQUENCE [LARGE SCALE GENOMIC DNA]</scope>
    <source>
        <strain evidence="2 3">FIM1</strain>
    </source>
</reference>
<proteinExistence type="predicted"/>
<gene>
    <name evidence="2" type="primary">SHG1</name>
    <name evidence="2" type="ORF">FIM1_3189</name>
</gene>
<evidence type="ECO:0000259" key="1">
    <source>
        <dbReference type="Pfam" id="PF05205"/>
    </source>
</evidence>